<accession>A0AA41Z7B7</accession>
<feature type="domain" description="Activator of Hsp90 ATPase homologue 1/2-like C-terminal" evidence="2">
    <location>
        <begin position="19"/>
        <end position="150"/>
    </location>
</feature>
<gene>
    <name evidence="3" type="ORF">NEE01_05200</name>
</gene>
<dbReference type="RefSeq" id="WP_265268118.1">
    <property type="nucleotide sequence ID" value="NZ_JANFAV010000002.1"/>
</dbReference>
<evidence type="ECO:0000256" key="1">
    <source>
        <dbReference type="ARBA" id="ARBA00006817"/>
    </source>
</evidence>
<evidence type="ECO:0000313" key="4">
    <source>
        <dbReference type="Proteomes" id="UP001165565"/>
    </source>
</evidence>
<evidence type="ECO:0000259" key="2">
    <source>
        <dbReference type="Pfam" id="PF08327"/>
    </source>
</evidence>
<comment type="similarity">
    <text evidence="1">Belongs to the AHA1 family.</text>
</comment>
<evidence type="ECO:0000313" key="3">
    <source>
        <dbReference type="EMBL" id="MCW6534179.1"/>
    </source>
</evidence>
<dbReference type="CDD" id="cd08900">
    <property type="entry name" value="SRPBCC_CalC_Aha1-like_7"/>
    <property type="match status" value="1"/>
</dbReference>
<sequence length="159" mass="17987">MTTTPFFHGTFTLKRKWAASPERIFEAWSDPAIKAQWFTGPPEQWTLGKRSMDFRVGGHELLEGCFTQSGLVTRFDARFHLIEPGQRLVYAYDLYHSGMFHSVTLSSLELEADGGGTRVSYTEQIVFLDGEDGTEARRHGTGIQFDMIEHVLQSLGVIQ</sequence>
<dbReference type="InterPro" id="IPR013538">
    <property type="entry name" value="ASHA1/2-like_C"/>
</dbReference>
<name>A0AA41Z7B7_9SPHN</name>
<proteinExistence type="inferred from homology"/>
<dbReference type="SUPFAM" id="SSF55961">
    <property type="entry name" value="Bet v1-like"/>
    <property type="match status" value="1"/>
</dbReference>
<comment type="caution">
    <text evidence="3">The sequence shown here is derived from an EMBL/GenBank/DDBJ whole genome shotgun (WGS) entry which is preliminary data.</text>
</comment>
<reference evidence="3" key="1">
    <citation type="submission" date="2022-06" db="EMBL/GenBank/DDBJ databases">
        <title>Sphingomonas sp. nov. isolated from rhizosphere soil of tomato.</title>
        <authorList>
            <person name="Dong H."/>
            <person name="Gao R."/>
        </authorList>
    </citation>
    <scope>NUCLEOTIDE SEQUENCE</scope>
    <source>
        <strain evidence="3">MMSM24</strain>
    </source>
</reference>
<keyword evidence="4" id="KW-1185">Reference proteome</keyword>
<dbReference type="EMBL" id="JANFAV010000002">
    <property type="protein sequence ID" value="MCW6534179.1"/>
    <property type="molecule type" value="Genomic_DNA"/>
</dbReference>
<dbReference type="Pfam" id="PF08327">
    <property type="entry name" value="AHSA1"/>
    <property type="match status" value="1"/>
</dbReference>
<dbReference type="InterPro" id="IPR023393">
    <property type="entry name" value="START-like_dom_sf"/>
</dbReference>
<protein>
    <submittedName>
        <fullName evidence="3">SRPBCC family protein</fullName>
    </submittedName>
</protein>
<organism evidence="3 4">
    <name type="scientific">Sphingomonas lycopersici</name>
    <dbReference type="NCBI Taxonomy" id="2951807"/>
    <lineage>
        <taxon>Bacteria</taxon>
        <taxon>Pseudomonadati</taxon>
        <taxon>Pseudomonadota</taxon>
        <taxon>Alphaproteobacteria</taxon>
        <taxon>Sphingomonadales</taxon>
        <taxon>Sphingomonadaceae</taxon>
        <taxon>Sphingomonas</taxon>
    </lineage>
</organism>
<dbReference type="Proteomes" id="UP001165565">
    <property type="component" value="Unassembled WGS sequence"/>
</dbReference>
<dbReference type="AlphaFoldDB" id="A0AA41Z7B7"/>
<dbReference type="Gene3D" id="3.30.530.20">
    <property type="match status" value="1"/>
</dbReference>